<dbReference type="RefSeq" id="WP_137644244.1">
    <property type="nucleotide sequence ID" value="NZ_BAABRM010000006.1"/>
</dbReference>
<dbReference type="EMBL" id="JBHLUK010000075">
    <property type="protein sequence ID" value="MFC0424840.1"/>
    <property type="molecule type" value="Genomic_DNA"/>
</dbReference>
<proteinExistence type="predicted"/>
<sequence length="108" mass="12549">MIETTELMTTAATVLDNAYDAFQREQLARDSQALFDHADQIFTIQMINQATHDYLFDEAIAKRVVTLGSRVLTEMYQRAISAEVVKFNFTGNDIRWLLDLPRAHRRQR</sequence>
<evidence type="ECO:0000313" key="1">
    <source>
        <dbReference type="EMBL" id="MFC0424840.1"/>
    </source>
</evidence>
<comment type="caution">
    <text evidence="1">The sequence shown here is derived from an EMBL/GenBank/DDBJ whole genome shotgun (WGS) entry which is preliminary data.</text>
</comment>
<name>A0ABV6K5T3_9LACO</name>
<evidence type="ECO:0000313" key="2">
    <source>
        <dbReference type="Proteomes" id="UP001589855"/>
    </source>
</evidence>
<gene>
    <name evidence="1" type="ORF">ACFFGS_11955</name>
</gene>
<organism evidence="1 2">
    <name type="scientific">Lactiplantibacillus plajomi</name>
    <dbReference type="NCBI Taxonomy" id="1457217"/>
    <lineage>
        <taxon>Bacteria</taxon>
        <taxon>Bacillati</taxon>
        <taxon>Bacillota</taxon>
        <taxon>Bacilli</taxon>
        <taxon>Lactobacillales</taxon>
        <taxon>Lactobacillaceae</taxon>
        <taxon>Lactiplantibacillus</taxon>
    </lineage>
</organism>
<accession>A0ABV6K5T3</accession>
<reference evidence="1 2" key="1">
    <citation type="submission" date="2024-09" db="EMBL/GenBank/DDBJ databases">
        <authorList>
            <person name="Sun Q."/>
            <person name="Mori K."/>
        </authorList>
    </citation>
    <scope>NUCLEOTIDE SEQUENCE [LARGE SCALE GENOMIC DNA]</scope>
    <source>
        <strain evidence="1 2">TBRC 4575</strain>
    </source>
</reference>
<keyword evidence="2" id="KW-1185">Reference proteome</keyword>
<protein>
    <submittedName>
        <fullName evidence="1">Uncharacterized protein</fullName>
    </submittedName>
</protein>
<dbReference type="Proteomes" id="UP001589855">
    <property type="component" value="Unassembled WGS sequence"/>
</dbReference>